<dbReference type="Gene3D" id="3.30.470.20">
    <property type="entry name" value="ATP-grasp fold, B domain"/>
    <property type="match status" value="1"/>
</dbReference>
<dbReference type="PANTHER" id="PTHR47551">
    <property type="entry name" value="TUBULIN--TYROSINE LIGASE PBY1-RELATED"/>
    <property type="match status" value="1"/>
</dbReference>
<dbReference type="EMBL" id="JAAOAR010000279">
    <property type="protein sequence ID" value="KAF5591259.1"/>
    <property type="molecule type" value="Genomic_DNA"/>
</dbReference>
<feature type="region of interest" description="Disordered" evidence="1">
    <location>
        <begin position="178"/>
        <end position="204"/>
    </location>
</feature>
<evidence type="ECO:0000313" key="3">
    <source>
        <dbReference type="Proteomes" id="UP000544095"/>
    </source>
</evidence>
<organism evidence="2 3">
    <name type="scientific">Fusarium pseudoanthophilum</name>
    <dbReference type="NCBI Taxonomy" id="48495"/>
    <lineage>
        <taxon>Eukaryota</taxon>
        <taxon>Fungi</taxon>
        <taxon>Dikarya</taxon>
        <taxon>Ascomycota</taxon>
        <taxon>Pezizomycotina</taxon>
        <taxon>Sordariomycetes</taxon>
        <taxon>Hypocreomycetidae</taxon>
        <taxon>Hypocreales</taxon>
        <taxon>Nectriaceae</taxon>
        <taxon>Fusarium</taxon>
        <taxon>Fusarium fujikuroi species complex</taxon>
    </lineage>
</organism>
<keyword evidence="2" id="KW-0436">Ligase</keyword>
<dbReference type="Pfam" id="PF03133">
    <property type="entry name" value="TTL"/>
    <property type="match status" value="1"/>
</dbReference>
<evidence type="ECO:0000313" key="2">
    <source>
        <dbReference type="EMBL" id="KAF5591259.1"/>
    </source>
</evidence>
<evidence type="ECO:0000256" key="1">
    <source>
        <dbReference type="SAM" id="MobiDB-lite"/>
    </source>
</evidence>
<dbReference type="AlphaFoldDB" id="A0A8H5ULI7"/>
<dbReference type="PROSITE" id="PS51221">
    <property type="entry name" value="TTL"/>
    <property type="match status" value="1"/>
</dbReference>
<reference evidence="2 3" key="1">
    <citation type="submission" date="2020-05" db="EMBL/GenBank/DDBJ databases">
        <title>Identification and distribution of gene clusters putatively required for synthesis of sphingolipid metabolism inhibitors in phylogenetically diverse species of the filamentous fungus Fusarium.</title>
        <authorList>
            <person name="Kim H.-S."/>
            <person name="Busman M."/>
            <person name="Brown D.W."/>
            <person name="Divon H."/>
            <person name="Uhlig S."/>
            <person name="Proctor R.H."/>
        </authorList>
    </citation>
    <scope>NUCLEOTIDE SEQUENCE [LARGE SCALE GENOMIC DNA]</scope>
    <source>
        <strain evidence="2 3">NRRL 25211</strain>
    </source>
</reference>
<feature type="compositionally biased region" description="Acidic residues" evidence="1">
    <location>
        <begin position="178"/>
        <end position="191"/>
    </location>
</feature>
<comment type="caution">
    <text evidence="2">The sequence shown here is derived from an EMBL/GenBank/DDBJ whole genome shotgun (WGS) entry which is preliminary data.</text>
</comment>
<gene>
    <name evidence="2" type="ORF">FPANT_5721</name>
</gene>
<sequence>MHVYVHSANPWLDGHVKECIKRHVPDAICHEKFTDIPEDADTVYQLLNGWELNHHFAVLNRAKHGLLNAYPNSDALARKDHMASVVDYWITKRPESVLKGHSPATVKLSLDYSEYVEDALAAADDLTLLYSLEDNGAKDASERDWWILKPAMIDCGHGIRIFSTIDELAGNLELAADISEEDEESEEDAETPDTKFESDDGAEGFKPSLSAPGLDSLDALITATGKLSVQGSNKIQDLVIDENERIPSALLREFVAQQYIVNIPPIDGRKWHVRAYVLSVGRLKVHVFNEMLALLALDDYEPPWKNPSLKSSLTNTALQDEEEFTSKESMRDFWKIDDDLLPGDWKNSVFDQACQISGELLRAAAHTMADKFTPLDKCFELFAIDFLIDSKGTAWLLEVNETPAFYEQGYAGELAQRLMESLICVTLEHMGMADMQTKMSNAFEFNTADAHYIIEVIGYSRFTEQYLPGAIHSLAEDPSVVPDFLGPFPNPYNRPGRGGAFGRILLWCDVQSLFNLRQVNLQLRGIIARSLVYGDITKALPLYHAILGTKHAKRVLVIDFWILITTMRCDVCEEFAMLISIPEWLRLCHTCVETGERNDSGLDHRLGVSRFVRLNTFAGWLAPGRAMPTQSWVKDYGVGLKG</sequence>
<protein>
    <submittedName>
        <fullName evidence="2">Tubulin-tyrosine ligase</fullName>
    </submittedName>
</protein>
<dbReference type="PANTHER" id="PTHR47551:SF1">
    <property type="entry name" value="TUBULIN--TYROSINE LIGASE PBY1-RELATED"/>
    <property type="match status" value="1"/>
</dbReference>
<dbReference type="Proteomes" id="UP000544095">
    <property type="component" value="Unassembled WGS sequence"/>
</dbReference>
<dbReference type="InterPro" id="IPR004344">
    <property type="entry name" value="TTL/TTLL_fam"/>
</dbReference>
<dbReference type="GO" id="GO:0000932">
    <property type="term" value="C:P-body"/>
    <property type="evidence" value="ECO:0007669"/>
    <property type="project" value="TreeGrafter"/>
</dbReference>
<proteinExistence type="predicted"/>
<dbReference type="InterPro" id="IPR027746">
    <property type="entry name" value="TTL"/>
</dbReference>
<name>A0A8H5ULI7_9HYPO</name>
<accession>A0A8H5ULI7</accession>
<dbReference type="GO" id="GO:0016874">
    <property type="term" value="F:ligase activity"/>
    <property type="evidence" value="ECO:0007669"/>
    <property type="project" value="UniProtKB-KW"/>
</dbReference>
<keyword evidence="3" id="KW-1185">Reference proteome</keyword>
<dbReference type="SUPFAM" id="SSF56059">
    <property type="entry name" value="Glutathione synthetase ATP-binding domain-like"/>
    <property type="match status" value="1"/>
</dbReference>